<evidence type="ECO:0000313" key="1">
    <source>
        <dbReference type="Ensembl" id="ENSPTEP00000013689.1"/>
    </source>
</evidence>
<organism evidence="1 2">
    <name type="scientific">Piliocolobus tephrosceles</name>
    <name type="common">Ugandan red Colobus</name>
    <dbReference type="NCBI Taxonomy" id="591936"/>
    <lineage>
        <taxon>Eukaryota</taxon>
        <taxon>Metazoa</taxon>
        <taxon>Chordata</taxon>
        <taxon>Craniata</taxon>
        <taxon>Vertebrata</taxon>
        <taxon>Euteleostomi</taxon>
        <taxon>Mammalia</taxon>
        <taxon>Eutheria</taxon>
        <taxon>Euarchontoglires</taxon>
        <taxon>Primates</taxon>
        <taxon>Haplorrhini</taxon>
        <taxon>Catarrhini</taxon>
        <taxon>Cercopithecidae</taxon>
        <taxon>Colobinae</taxon>
        <taxon>Piliocolobus</taxon>
    </lineage>
</organism>
<evidence type="ECO:0000313" key="2">
    <source>
        <dbReference type="Proteomes" id="UP000694416"/>
    </source>
</evidence>
<dbReference type="AlphaFoldDB" id="A0A8C9H2B3"/>
<reference evidence="1" key="2">
    <citation type="submission" date="2025-09" db="UniProtKB">
        <authorList>
            <consortium name="Ensembl"/>
        </authorList>
    </citation>
    <scope>IDENTIFICATION</scope>
</reference>
<keyword evidence="2" id="KW-1185">Reference proteome</keyword>
<dbReference type="Ensembl" id="ENSPTET00000020541.1">
    <property type="protein sequence ID" value="ENSPTEP00000013689.1"/>
    <property type="gene ID" value="ENSPTEG00000015306.1"/>
</dbReference>
<sequence length="173" mass="19223">VMGQHTHQHTHLEVLRIHMQLVTVQLTQLGKGALEVVQVSQAITKGTEHFLTMSLHLSIAHNSIRSGQIPKGVKEPLGPRVDHQQPKGGKIGLTTNFIHVHLAPQVGNGSLLIRSQMHHGVYLRLLVNTVVSEASVSNRWLCPDFYAQPWLLPSLLLGVDWPTVGLTDWIKKM</sequence>
<reference evidence="1" key="1">
    <citation type="submission" date="2025-08" db="UniProtKB">
        <authorList>
            <consortium name="Ensembl"/>
        </authorList>
    </citation>
    <scope>IDENTIFICATION</scope>
</reference>
<name>A0A8C9H2B3_9PRIM</name>
<proteinExistence type="predicted"/>
<dbReference type="Proteomes" id="UP000694416">
    <property type="component" value="Unplaced"/>
</dbReference>
<accession>A0A8C9H2B3</accession>
<protein>
    <submittedName>
        <fullName evidence="1">Uncharacterized protein</fullName>
    </submittedName>
</protein>